<dbReference type="Gene3D" id="3.40.640.10">
    <property type="entry name" value="Type I PLP-dependent aspartate aminotransferase-like (Major domain)"/>
    <property type="match status" value="1"/>
</dbReference>
<dbReference type="PANTHER" id="PTHR43686">
    <property type="entry name" value="SULFURTRANSFERASE-RELATED"/>
    <property type="match status" value="1"/>
</dbReference>
<evidence type="ECO:0000259" key="2">
    <source>
        <dbReference type="Pfam" id="PF00266"/>
    </source>
</evidence>
<dbReference type="Gene3D" id="3.90.1150.10">
    <property type="entry name" value="Aspartate Aminotransferase, domain 1"/>
    <property type="match status" value="1"/>
</dbReference>
<feature type="compositionally biased region" description="Low complexity" evidence="1">
    <location>
        <begin position="709"/>
        <end position="723"/>
    </location>
</feature>
<dbReference type="InParanoid" id="A0A7M7RC79"/>
<dbReference type="Proteomes" id="UP000007110">
    <property type="component" value="Unassembled WGS sequence"/>
</dbReference>
<dbReference type="GeneID" id="582639"/>
<dbReference type="SUPFAM" id="SSF53383">
    <property type="entry name" value="PLP-dependent transferases"/>
    <property type="match status" value="1"/>
</dbReference>
<dbReference type="OrthoDB" id="420046at2759"/>
<dbReference type="PANTHER" id="PTHR43686:SF1">
    <property type="entry name" value="AMINOTRAN_5 DOMAIN-CONTAINING PROTEIN"/>
    <property type="match status" value="1"/>
</dbReference>
<proteinExistence type="predicted"/>
<feature type="region of interest" description="Disordered" evidence="1">
    <location>
        <begin position="53"/>
        <end position="84"/>
    </location>
</feature>
<reference evidence="3" key="2">
    <citation type="submission" date="2021-01" db="UniProtKB">
        <authorList>
            <consortium name="EnsemblMetazoa"/>
        </authorList>
    </citation>
    <scope>IDENTIFICATION</scope>
</reference>
<feature type="compositionally biased region" description="Basic residues" evidence="1">
    <location>
        <begin position="733"/>
        <end position="759"/>
    </location>
</feature>
<dbReference type="RefSeq" id="XP_787676.3">
    <property type="nucleotide sequence ID" value="XM_782583.5"/>
</dbReference>
<feature type="compositionally biased region" description="Acidic residues" evidence="1">
    <location>
        <begin position="70"/>
        <end position="84"/>
    </location>
</feature>
<dbReference type="OMA" id="ETPFGTK"/>
<protein>
    <recommendedName>
        <fullName evidence="2">Aminotransferase class V domain-containing protein</fullName>
    </recommendedName>
</protein>
<dbReference type="GO" id="GO:0031071">
    <property type="term" value="F:cysteine desulfurase activity"/>
    <property type="evidence" value="ECO:0000318"/>
    <property type="project" value="GO_Central"/>
</dbReference>
<dbReference type="EnsemblMetazoa" id="XM_782583">
    <property type="protein sequence ID" value="XP_787676"/>
    <property type="gene ID" value="LOC582639"/>
</dbReference>
<dbReference type="Pfam" id="PF00266">
    <property type="entry name" value="Aminotran_5"/>
    <property type="match status" value="1"/>
</dbReference>
<sequence length="770" mass="85928">MPPILPSMEGEIENKVSFANTDDVIPPAENYDAVDRYVFGSLRRSVRLTSSSRIRKPSSVANSSQGAASDIEEEDEDELTEDDETFNESAAIAKHIEENVVGNETIFEGPYGGREIVYCDYTASGRAVKFIEDYITEHVQPLYANTHTTTGLMARQTTKFRKEARDIIKKCVNATDDDALIFTGSGTTGAVNKLVSALLLKGERAKKTVVFVGPYEHHSNLLPWKETGAKVIRIRDNSRGLIDMVALEESLEKHQKKDRFLIGCFSAASNVTGIISDTHQVAALLHKYGALSFWDYATAGPYLAIDMNPDSHGTDDDFSKDAVYLSPHKFVGGVGTPGILIAKKKHFLNKVPHSVGGGTVLYVTNETHHYIHNIEEREEGGTPAIVESIRAGLTFRLKESVGIDYIERREEELTKLAFAKWKKNPNILILGSSRANRLSIFSFMIVHPKTGKMLHHNFVAVLLNDLYGIQARGGCACAGPYAQDLLGINEELAERFVYFLTDESKEKKEKTRRRRNGKRTDSTASEFKKVKKTKTPMEIMKPGFVRLNLPFFFSDDVINYVLEAVDDIGTNGWKMLSQYTIDPITSEWQYVGTLQEEARPSISPAGDSLLTTTFKEGRFIAPPSPYVGPKTKDRDASGTHYKTFLDQSTKLMKEAGHQCQFPPEVMVDTVGPSIGDPDLIWFMRPYEAVYHIRYPEADPMDAIPSLTEGDGPAGAANGTNPADARSKLTHAPFRPKRYTKRSLSRRFSFKKQPRHRKKEKKESTGICSIM</sequence>
<dbReference type="InterPro" id="IPR015421">
    <property type="entry name" value="PyrdxlP-dep_Trfase_major"/>
</dbReference>
<accession>A0A7M7RC79</accession>
<organism evidence="3 4">
    <name type="scientific">Strongylocentrotus purpuratus</name>
    <name type="common">Purple sea urchin</name>
    <dbReference type="NCBI Taxonomy" id="7668"/>
    <lineage>
        <taxon>Eukaryota</taxon>
        <taxon>Metazoa</taxon>
        <taxon>Echinodermata</taxon>
        <taxon>Eleutherozoa</taxon>
        <taxon>Echinozoa</taxon>
        <taxon>Echinoidea</taxon>
        <taxon>Euechinoidea</taxon>
        <taxon>Echinacea</taxon>
        <taxon>Camarodonta</taxon>
        <taxon>Echinidea</taxon>
        <taxon>Strongylocentrotidae</taxon>
        <taxon>Strongylocentrotus</taxon>
    </lineage>
</organism>
<dbReference type="GO" id="GO:0006534">
    <property type="term" value="P:cysteine metabolic process"/>
    <property type="evidence" value="ECO:0000318"/>
    <property type="project" value="GO_Central"/>
</dbReference>
<dbReference type="InterPro" id="IPR000192">
    <property type="entry name" value="Aminotrans_V_dom"/>
</dbReference>
<evidence type="ECO:0000256" key="1">
    <source>
        <dbReference type="SAM" id="MobiDB-lite"/>
    </source>
</evidence>
<name>A0A7M7RC79_STRPU</name>
<evidence type="ECO:0000313" key="3">
    <source>
        <dbReference type="EnsemblMetazoa" id="XP_787676"/>
    </source>
</evidence>
<feature type="region of interest" description="Disordered" evidence="1">
    <location>
        <begin position="706"/>
        <end position="770"/>
    </location>
</feature>
<evidence type="ECO:0000313" key="4">
    <source>
        <dbReference type="Proteomes" id="UP000007110"/>
    </source>
</evidence>
<dbReference type="InterPro" id="IPR015424">
    <property type="entry name" value="PyrdxlP-dep_Trfase"/>
</dbReference>
<dbReference type="KEGG" id="spu:582639"/>
<reference evidence="4" key="1">
    <citation type="submission" date="2015-02" db="EMBL/GenBank/DDBJ databases">
        <title>Genome sequencing for Strongylocentrotus purpuratus.</title>
        <authorList>
            <person name="Murali S."/>
            <person name="Liu Y."/>
            <person name="Vee V."/>
            <person name="English A."/>
            <person name="Wang M."/>
            <person name="Skinner E."/>
            <person name="Han Y."/>
            <person name="Muzny D.M."/>
            <person name="Worley K.C."/>
            <person name="Gibbs R.A."/>
        </authorList>
    </citation>
    <scope>NUCLEOTIDE SEQUENCE</scope>
</reference>
<keyword evidence="4" id="KW-1185">Reference proteome</keyword>
<dbReference type="AlphaFoldDB" id="A0A7M7RC79"/>
<dbReference type="InterPro" id="IPR015422">
    <property type="entry name" value="PyrdxlP-dep_Trfase_small"/>
</dbReference>
<feature type="domain" description="Aminotransferase class V" evidence="2">
    <location>
        <begin position="117"/>
        <end position="483"/>
    </location>
</feature>